<organism evidence="2 3">
    <name type="scientific">Pannonibacter anstelovis</name>
    <dbReference type="NCBI Taxonomy" id="3121537"/>
    <lineage>
        <taxon>Bacteria</taxon>
        <taxon>Pseudomonadati</taxon>
        <taxon>Pseudomonadota</taxon>
        <taxon>Alphaproteobacteria</taxon>
        <taxon>Hyphomicrobiales</taxon>
        <taxon>Stappiaceae</taxon>
        <taxon>Pannonibacter</taxon>
    </lineage>
</organism>
<feature type="domain" description="Bacteriophage Mu GpT" evidence="1">
    <location>
        <begin position="9"/>
        <end position="296"/>
    </location>
</feature>
<dbReference type="EMBL" id="JBAKBE010000011">
    <property type="protein sequence ID" value="MEH0098032.1"/>
    <property type="molecule type" value="Genomic_DNA"/>
</dbReference>
<dbReference type="InterPro" id="IPR018774">
    <property type="entry name" value="Phage_Mu_GpT"/>
</dbReference>
<evidence type="ECO:0000313" key="2">
    <source>
        <dbReference type="EMBL" id="MEH0098032.1"/>
    </source>
</evidence>
<dbReference type="Proteomes" id="UP001380822">
    <property type="component" value="Unassembled WGS sequence"/>
</dbReference>
<dbReference type="RefSeq" id="WP_334252414.1">
    <property type="nucleotide sequence ID" value="NZ_JBAKBE010000011.1"/>
</dbReference>
<proteinExistence type="predicted"/>
<evidence type="ECO:0000313" key="3">
    <source>
        <dbReference type="Proteomes" id="UP001380822"/>
    </source>
</evidence>
<sequence>MIVNGENLRTLGVAFKANFQAGLGMHASQWSQIATEVPSTTASNDYGWLGQFPSMRKWLGDRVVNRASAHKYAIDNEDYELTVSVRKTHIQDDNIGIYKPMFEEMGRATAAHPDEDIFGLLAKGWDTECYDGQAFFDTDHPRLNAAGETVTVSNSGGGSGAPWFLMDVSRALKPLIYQTRQPAQFVSMDQPDNENVFMRKEFIYGVDCRDAVGFGFWQMAYGSKQELTAANYAAARAALEGQLGDYDRPLGLQATLLVVPSSLEGKALEILNAERNTAGATNVWRNTAQLLKSPWIR</sequence>
<accession>A0ABU7ZS35</accession>
<reference evidence="2 3" key="1">
    <citation type="submission" date="2024-02" db="EMBL/GenBank/DDBJ databases">
        <title>A new putative Pannonibacter species isolated from two cases of bloodstream infections in paediatric patients.</title>
        <authorList>
            <person name="Castellana S."/>
            <person name="De Laurentiis V."/>
            <person name="Grassi M."/>
            <person name="De Leonardis F."/>
            <person name="Mosca A."/>
            <person name="De Carlo C."/>
            <person name="Sparapano E."/>
            <person name="Ronga L."/>
            <person name="Santacroce L."/>
            <person name="Chironna M."/>
            <person name="De Robertis A."/>
            <person name="Bianco A."/>
            <person name="Del Sambro L."/>
            <person name="Capozzi L."/>
            <person name="Parisi A."/>
        </authorList>
    </citation>
    <scope>NUCLEOTIDE SEQUENCE [LARGE SCALE GENOMIC DNA]</scope>
    <source>
        <strain evidence="2 3">Pt2</strain>
    </source>
</reference>
<gene>
    <name evidence="2" type="ORF">V6L76_17350</name>
</gene>
<dbReference type="Pfam" id="PF10124">
    <property type="entry name" value="Mu-like_gpT"/>
    <property type="match status" value="1"/>
</dbReference>
<evidence type="ECO:0000259" key="1">
    <source>
        <dbReference type="Pfam" id="PF10124"/>
    </source>
</evidence>
<comment type="caution">
    <text evidence="2">The sequence shown here is derived from an EMBL/GenBank/DDBJ whole genome shotgun (WGS) entry which is preliminary data.</text>
</comment>
<protein>
    <submittedName>
        <fullName evidence="2">Mu-like prophage major head subunit gpT family protein</fullName>
    </submittedName>
</protein>
<keyword evidence="3" id="KW-1185">Reference proteome</keyword>
<name>A0ABU7ZS35_9HYPH</name>